<comment type="caution">
    <text evidence="3">The sequence shown here is derived from an EMBL/GenBank/DDBJ whole genome shotgun (WGS) entry which is preliminary data.</text>
</comment>
<dbReference type="Proteomes" id="UP000294543">
    <property type="component" value="Unassembled WGS sequence"/>
</dbReference>
<dbReference type="EMBL" id="SMKP01000033">
    <property type="protein sequence ID" value="TDD21620.1"/>
    <property type="molecule type" value="Genomic_DNA"/>
</dbReference>
<evidence type="ECO:0000256" key="2">
    <source>
        <dbReference type="ARBA" id="ARBA00023172"/>
    </source>
</evidence>
<keyword evidence="1" id="KW-0238">DNA-binding</keyword>
<dbReference type="OrthoDB" id="9805859at2"/>
<dbReference type="InterPro" id="IPR013762">
    <property type="entry name" value="Integrase-like_cat_sf"/>
</dbReference>
<reference evidence="3 4" key="1">
    <citation type="submission" date="2019-03" db="EMBL/GenBank/DDBJ databases">
        <title>Draft genome sequences of novel Actinobacteria.</title>
        <authorList>
            <person name="Sahin N."/>
            <person name="Ay H."/>
            <person name="Saygin H."/>
        </authorList>
    </citation>
    <scope>NUCLEOTIDE SEQUENCE [LARGE SCALE GENOMIC DNA]</scope>
    <source>
        <strain evidence="3 4">KC712</strain>
    </source>
</reference>
<protein>
    <recommendedName>
        <fullName evidence="5">Site-specific integrase</fullName>
    </recommendedName>
</protein>
<name>A0A4R4WVB5_9ACTN</name>
<dbReference type="AlphaFoldDB" id="A0A4R4WVB5"/>
<accession>A0A4R4WVB5</accession>
<dbReference type="InterPro" id="IPR010998">
    <property type="entry name" value="Integrase_recombinase_N"/>
</dbReference>
<sequence length="339" mass="38286">MEILDMVEAAHRKQAPLPDHDELRRRHNDGQRLGSMLFGDFFESCMAEHERTGDIRKTTLRSYRSHYKEHLKEVFAHVRMDRLWVSVLQKVFTRIDEKNETILEARASEDPAVRASVRGKRITGPATKQRIRATLSTVLSDAVRQEIIGVNNAGVVKLDKVKGPRALVSTKLRVETFNAKFAERLEAVRAEKGGRKVSAVRVWESLELRPSPVMVWTPIQLGTFLDVAVRQRLYALFHLIAFRGLRRGEGCGARWMDFDVEERTLAVAKQLVQVGWEFEEGEPKTEASDGVIALDTGTVSVLIEHRVRQNAERLEWGPAWTDTGRIFTHEDGAAAGAGA</sequence>
<evidence type="ECO:0000256" key="1">
    <source>
        <dbReference type="ARBA" id="ARBA00023125"/>
    </source>
</evidence>
<keyword evidence="2" id="KW-0233">DNA recombination</keyword>
<dbReference type="GO" id="GO:0006310">
    <property type="term" value="P:DNA recombination"/>
    <property type="evidence" value="ECO:0007669"/>
    <property type="project" value="UniProtKB-KW"/>
</dbReference>
<dbReference type="Gene3D" id="1.10.443.10">
    <property type="entry name" value="Intergrase catalytic core"/>
    <property type="match status" value="1"/>
</dbReference>
<dbReference type="GO" id="GO:0003677">
    <property type="term" value="F:DNA binding"/>
    <property type="evidence" value="ECO:0007669"/>
    <property type="project" value="UniProtKB-KW"/>
</dbReference>
<dbReference type="GO" id="GO:0015074">
    <property type="term" value="P:DNA integration"/>
    <property type="evidence" value="ECO:0007669"/>
    <property type="project" value="InterPro"/>
</dbReference>
<evidence type="ECO:0000313" key="4">
    <source>
        <dbReference type="Proteomes" id="UP000294543"/>
    </source>
</evidence>
<proteinExistence type="predicted"/>
<evidence type="ECO:0000313" key="3">
    <source>
        <dbReference type="EMBL" id="TDD21620.1"/>
    </source>
</evidence>
<gene>
    <name evidence="3" type="ORF">E1294_14430</name>
</gene>
<dbReference type="InterPro" id="IPR011010">
    <property type="entry name" value="DNA_brk_join_enz"/>
</dbReference>
<keyword evidence="4" id="KW-1185">Reference proteome</keyword>
<evidence type="ECO:0008006" key="5">
    <source>
        <dbReference type="Google" id="ProtNLM"/>
    </source>
</evidence>
<dbReference type="SUPFAM" id="SSF56349">
    <property type="entry name" value="DNA breaking-rejoining enzymes"/>
    <property type="match status" value="2"/>
</dbReference>
<dbReference type="Gene3D" id="1.10.150.130">
    <property type="match status" value="1"/>
</dbReference>
<organism evidence="3 4">
    <name type="scientific">Nonomuraea diastatica</name>
    <dbReference type="NCBI Taxonomy" id="1848329"/>
    <lineage>
        <taxon>Bacteria</taxon>
        <taxon>Bacillati</taxon>
        <taxon>Actinomycetota</taxon>
        <taxon>Actinomycetes</taxon>
        <taxon>Streptosporangiales</taxon>
        <taxon>Streptosporangiaceae</taxon>
        <taxon>Nonomuraea</taxon>
    </lineage>
</organism>
<dbReference type="RefSeq" id="WP_132508699.1">
    <property type="nucleotide sequence ID" value="NZ_SMKP01000033.1"/>
</dbReference>